<evidence type="ECO:0000256" key="8">
    <source>
        <dbReference type="ARBA" id="ARBA00022842"/>
    </source>
</evidence>
<dbReference type="InterPro" id="IPR039657">
    <property type="entry name" value="Dimethylallyltransferase"/>
</dbReference>
<accession>Q556J1</accession>
<organism evidence="11 13">
    <name type="scientific">Dictyostelium discoideum</name>
    <name type="common">Social amoeba</name>
    <dbReference type="NCBI Taxonomy" id="44689"/>
    <lineage>
        <taxon>Eukaryota</taxon>
        <taxon>Amoebozoa</taxon>
        <taxon>Evosea</taxon>
        <taxon>Eumycetozoa</taxon>
        <taxon>Dictyostelia</taxon>
        <taxon>Dictyosteliales</taxon>
        <taxon>Dictyosteliaceae</taxon>
        <taxon>Dictyostelium</taxon>
    </lineage>
</organism>
<evidence type="ECO:0000256" key="3">
    <source>
        <dbReference type="ARBA" id="ARBA00012665"/>
    </source>
</evidence>
<dbReference type="NCBIfam" id="TIGR00174">
    <property type="entry name" value="miaA"/>
    <property type="match status" value="1"/>
</dbReference>
<evidence type="ECO:0000256" key="1">
    <source>
        <dbReference type="ARBA" id="ARBA00001946"/>
    </source>
</evidence>
<protein>
    <recommendedName>
        <fullName evidence="3">tRNA dimethylallyltransferase</fullName>
        <ecNumber evidence="3">2.5.1.75</ecNumber>
    </recommendedName>
</protein>
<dbReference type="HAMAP" id="MF_00185">
    <property type="entry name" value="IPP_trans"/>
    <property type="match status" value="1"/>
</dbReference>
<dbReference type="PANTHER" id="PTHR11088">
    <property type="entry name" value="TRNA DIMETHYLALLYLTRANSFERASE"/>
    <property type="match status" value="1"/>
</dbReference>
<proteinExistence type="inferred from homology"/>
<dbReference type="EMBL" id="AAFI02000009">
    <property type="protein sequence ID" value="EAL71157.1"/>
    <property type="molecule type" value="Genomic_DNA"/>
</dbReference>
<reference evidence="11" key="3">
    <citation type="submission" date="2009-08" db="EMBL/GenBank/DDBJ databases">
        <authorList>
            <consortium name="The Dictyostelium discoideum Sequencing Consortium"/>
            <person name="Eichinger L."/>
            <person name="Pachebat J.A."/>
            <person name="Gloeckner G."/>
            <person name="Rajandream M.-A."/>
            <person name="Sucgang R."/>
            <person name="Song J."/>
            <person name="Cox E.C."/>
            <person name="Tunggal B."/>
            <person name="Szafranski K."/>
            <person name="Konfortov B.A."/>
            <person name="Farbrother P."/>
            <person name="Bankier A.T."/>
            <person name="Lehmann R."/>
            <person name="Hamlin N."/>
            <person name="Xu Q."/>
            <person name="Davies R."/>
            <person name="Gaudet P."/>
            <person name="Fey P."/>
            <person name="Pilcher K."/>
            <person name="Chen G."/>
            <person name="Saunders D."/>
            <person name="Sodergren E."/>
            <person name="Davis P."/>
            <person name="Nie X."/>
            <person name="Kerhornou A."/>
            <person name="Hemphill L."/>
            <person name="Bason N."/>
            <person name="Berriman M."/>
            <person name="Desany B."/>
            <person name="Churcher C."/>
            <person name="Cooper J."/>
            <person name="van Driessche N."/>
            <person name="Cronin A."/>
            <person name="Goodhead I."/>
            <person name="Muzny D."/>
            <person name="Hall N."/>
            <person name="Harper D."/>
            <person name="Lindsay R."/>
            <person name="Hauser H."/>
            <person name="James K."/>
            <person name="Quiles M."/>
            <person name="Buchrieser C."/>
            <person name="Wardroper A."/>
            <person name="Thangavelu M."/>
            <person name="Johnson D."/>
            <person name="Knights A."/>
            <person name="Loulseged H."/>
            <person name="Mungall K."/>
            <person name="Price C."/>
            <person name="Ma J."/>
            <person name="Quail M."/>
            <person name="Hernandez J."/>
            <person name="Rabbinowitsch E."/>
            <person name="Steffen D."/>
            <person name="Sanders M."/>
            <person name="Weinstock G."/>
            <person name="Sharp S."/>
            <person name="Just E."/>
            <person name="Shaulsky G."/>
            <person name="Simmonds M."/>
            <person name="Tivey A."/>
            <person name="White B."/>
            <person name="Walker D."/>
            <person name="Woodward J."/>
            <person name="Winckler T."/>
            <person name="Schleicher M."/>
            <person name="Rosenthal A."/>
            <person name="Rivero F."/>
            <person name="Chisholm R.L."/>
            <person name="Gibbs R."/>
            <person name="Loomis W.F."/>
            <person name="Platzer M."/>
            <person name="Kay R.R."/>
            <person name="Williams J."/>
            <person name="Dear P.H."/>
            <person name="Noegel A.A."/>
            <person name="Barrell B."/>
            <person name="Kuspa A."/>
        </authorList>
    </citation>
    <scope>NUCLEOTIDE SEQUENCE</scope>
    <source>
        <strain evidence="11">AX4</strain>
    </source>
</reference>
<keyword evidence="4 10" id="KW-0808">Transferase</keyword>
<evidence type="ECO:0000256" key="5">
    <source>
        <dbReference type="ARBA" id="ARBA00022694"/>
    </source>
</evidence>
<dbReference type="GO" id="GO:0005524">
    <property type="term" value="F:ATP binding"/>
    <property type="evidence" value="ECO:0007669"/>
    <property type="project" value="UniProtKB-KW"/>
</dbReference>
<comment type="caution">
    <text evidence="11">The sequence shown here is derived from an EMBL/GenBank/DDBJ whole genome shotgun (WGS) entry which is preliminary data.</text>
</comment>
<dbReference type="VEuPathDB" id="AmoebaDB:DDB_G0274017"/>
<reference evidence="11 13" key="1">
    <citation type="journal article" date="2002" name="Nature">
        <title>Sequence and analysis of chromosome 2 of Dictyostelium discoideum.</title>
        <authorList>
            <consortium name="Dictyostelium Genome Sequencing Consortium"/>
            <person name="Glockner G."/>
            <person name="Eichinger L."/>
            <person name="Szafranski K."/>
            <person name="Pachebat J.A."/>
            <person name="Bankier A.T."/>
            <person name="Dear P.H."/>
            <person name="Lehmann R."/>
            <person name="Baumgart C."/>
            <person name="Parra G."/>
            <person name="Abril J.F."/>
            <person name="Guigo R."/>
            <person name="Kumpf K."/>
            <person name="Tunggal B."/>
            <person name="Cox E."/>
            <person name="Quail M.A."/>
            <person name="Platzer M."/>
            <person name="Rosenthal A."/>
            <person name="Noegel A.A."/>
        </authorList>
    </citation>
    <scope>NUCLEOTIDE SEQUENCE [LARGE SCALE GENOMIC DNA]</scope>
    <source>
        <strain evidence="11 13">AX4</strain>
    </source>
</reference>
<dbReference type="EMBL" id="AAFI02000011">
    <property type="protein sequence ID" value="EAL70442.1"/>
    <property type="molecule type" value="Genomic_DNA"/>
</dbReference>
<dbReference type="RefSeq" id="XP_644367.1">
    <property type="nucleotide sequence ID" value="XM_639275.1"/>
</dbReference>
<evidence type="ECO:0000256" key="9">
    <source>
        <dbReference type="ARBA" id="ARBA00049563"/>
    </source>
</evidence>
<keyword evidence="13" id="KW-1185">Reference proteome</keyword>
<dbReference type="GO" id="GO:0052381">
    <property type="term" value="F:tRNA dimethylallyltransferase activity"/>
    <property type="evidence" value="ECO:0000318"/>
    <property type="project" value="GO_Central"/>
</dbReference>
<keyword evidence="7 10" id="KW-0067">ATP-binding</keyword>
<keyword evidence="5" id="KW-0819">tRNA processing</keyword>
<evidence type="ECO:0000313" key="13">
    <source>
        <dbReference type="Proteomes" id="UP000002195"/>
    </source>
</evidence>
<evidence type="ECO:0000256" key="10">
    <source>
        <dbReference type="RuleBase" id="RU003785"/>
    </source>
</evidence>
<dbReference type="InterPro" id="IPR027417">
    <property type="entry name" value="P-loop_NTPase"/>
</dbReference>
<evidence type="ECO:0000256" key="4">
    <source>
        <dbReference type="ARBA" id="ARBA00022679"/>
    </source>
</evidence>
<dbReference type="GeneID" id="8618723"/>
<dbReference type="Gene3D" id="1.10.20.140">
    <property type="match status" value="1"/>
</dbReference>
<dbReference type="EC" id="2.5.1.75" evidence="3"/>
<dbReference type="KEGG" id="ddi:DDB_G0273039"/>
<dbReference type="dictyBase" id="DDB_G0273039">
    <property type="gene designation" value="iptC-1"/>
</dbReference>
<dbReference type="SMR" id="Q556J1"/>
<comment type="cofactor">
    <cofactor evidence="1">
        <name>Mg(2+)</name>
        <dbReference type="ChEBI" id="CHEBI:18420"/>
    </cofactor>
</comment>
<dbReference type="GO" id="GO:0006400">
    <property type="term" value="P:tRNA modification"/>
    <property type="evidence" value="ECO:0000318"/>
    <property type="project" value="GO_Central"/>
</dbReference>
<evidence type="ECO:0000313" key="12">
    <source>
        <dbReference type="EMBL" id="EAL71157.1"/>
    </source>
</evidence>
<dbReference type="Proteomes" id="UP000002195">
    <property type="component" value="Unassembled WGS sequence"/>
</dbReference>
<comment type="similarity">
    <text evidence="2 10">Belongs to the IPP transferase family.</text>
</comment>
<dbReference type="STRING" id="44689.Q556J1"/>
<dbReference type="Pfam" id="PF01715">
    <property type="entry name" value="IPPT"/>
    <property type="match status" value="1"/>
</dbReference>
<evidence type="ECO:0000256" key="6">
    <source>
        <dbReference type="ARBA" id="ARBA00022741"/>
    </source>
</evidence>
<dbReference type="AlphaFoldDB" id="Q556J1"/>
<dbReference type="PANTHER" id="PTHR11088:SF60">
    <property type="entry name" value="TRNA DIMETHYLALLYLTRANSFERASE"/>
    <property type="match status" value="1"/>
</dbReference>
<evidence type="ECO:0000256" key="7">
    <source>
        <dbReference type="ARBA" id="ARBA00022840"/>
    </source>
</evidence>
<dbReference type="dictyBase" id="DDB_G0274017">
    <property type="gene designation" value="iptC-2"/>
</dbReference>
<sequence length="413" mass="48237">MKRFFGSGGIKMKDKVIIIAGGTGIGKSDLSLKLAKQINGEIIGADSVQIYKHLTIASNKVTDTNGIPHHLIDMLDLDDNNFCLFDYYRLAKNTIKDVLSRGRVPIVVGGCGFYLDTILKGSRVDLTNDKERDEIKLYYNKIKQEDNWDYYYDLLKKYDIESANMILKNDFIRLSKSLYFNTVKGVKFSTQKDDYQDSIANEYDFRTFYLSGDRSKMHITLNNRCESMFKMGILEEVYDLLKRDKDLHFKNSKSSESIGYRQIMDLLLKPVVRNIDDTSINMNQSLNAIDESDVISTILNFQTANRNYYRKQYSWFKKEKYFEWLNPIDNEITNQYIIKSLELPFDEWQNNRNLKKEEEIRTCSPKDTKLISLYKPSKQLVSSILLNSNKLRNSLIKSNPELFENDNNNNKYK</sequence>
<keyword evidence="8" id="KW-0460">Magnesium</keyword>
<name>Q556J1_DICDI</name>
<dbReference type="PaxDb" id="44689-DDB0233671"/>
<dbReference type="RefSeq" id="XP_645047.1">
    <property type="nucleotide sequence ID" value="XM_639955.1"/>
</dbReference>
<dbReference type="OMA" id="VPHYLID"/>
<gene>
    <name evidence="11" type="primary">iptC-2</name>
    <name evidence="12" type="synonym">iptC-1</name>
    <name evidence="12" type="ORF">DDB_G0273039</name>
    <name evidence="11" type="ORF">DDB_G0274017</name>
</gene>
<dbReference type="FunCoup" id="Q556J1">
    <property type="interactions" value="3"/>
</dbReference>
<keyword evidence="6 10" id="KW-0547">Nucleotide-binding</keyword>
<dbReference type="eggNOG" id="KOG1384">
    <property type="taxonomic scope" value="Eukaryota"/>
</dbReference>
<comment type="catalytic activity">
    <reaction evidence="9">
        <text>adenosine(37) in tRNA + dimethylallyl diphosphate = N(6)-dimethylallyladenosine(37) in tRNA + diphosphate</text>
        <dbReference type="Rhea" id="RHEA:26482"/>
        <dbReference type="Rhea" id="RHEA-COMP:10162"/>
        <dbReference type="Rhea" id="RHEA-COMP:10375"/>
        <dbReference type="ChEBI" id="CHEBI:33019"/>
        <dbReference type="ChEBI" id="CHEBI:57623"/>
        <dbReference type="ChEBI" id="CHEBI:74411"/>
        <dbReference type="ChEBI" id="CHEBI:74415"/>
        <dbReference type="EC" id="2.5.1.75"/>
    </reaction>
</comment>
<reference evidence="11 13" key="2">
    <citation type="journal article" date="2005" name="Nature">
        <title>The genome of the social amoeba Dictyostelium discoideum.</title>
        <authorList>
            <consortium name="The Dictyostelium discoideum Sequencing Consortium"/>
            <person name="Eichinger L."/>
            <person name="Pachebat J.A."/>
            <person name="Glockner G."/>
            <person name="Rajandream M.A."/>
            <person name="Sucgang R."/>
            <person name="Berriman M."/>
            <person name="Song J."/>
            <person name="Olsen R."/>
            <person name="Szafranski K."/>
            <person name="Xu Q."/>
            <person name="Tunggal B."/>
            <person name="Kummerfeld S."/>
            <person name="Madera M."/>
            <person name="Konfortov B.A."/>
            <person name="Rivero F."/>
            <person name="Bankier A.T."/>
            <person name="Lehmann R."/>
            <person name="Hamlin N."/>
            <person name="Davies R."/>
            <person name="Gaudet P."/>
            <person name="Fey P."/>
            <person name="Pilcher K."/>
            <person name="Chen G."/>
            <person name="Saunders D."/>
            <person name="Sodergren E."/>
            <person name="Davis P."/>
            <person name="Kerhornou A."/>
            <person name="Nie X."/>
            <person name="Hall N."/>
            <person name="Anjard C."/>
            <person name="Hemphill L."/>
            <person name="Bason N."/>
            <person name="Farbrother P."/>
            <person name="Desany B."/>
            <person name="Just E."/>
            <person name="Morio T."/>
            <person name="Rost R."/>
            <person name="Churcher C."/>
            <person name="Cooper J."/>
            <person name="Haydock S."/>
            <person name="van Driessche N."/>
            <person name="Cronin A."/>
            <person name="Goodhead I."/>
            <person name="Muzny D."/>
            <person name="Mourier T."/>
            <person name="Pain A."/>
            <person name="Lu M."/>
            <person name="Harper D."/>
            <person name="Lindsay R."/>
            <person name="Hauser H."/>
            <person name="James K."/>
            <person name="Quiles M."/>
            <person name="Madan Babu M."/>
            <person name="Saito T."/>
            <person name="Buchrieser C."/>
            <person name="Wardroper A."/>
            <person name="Felder M."/>
            <person name="Thangavelu M."/>
            <person name="Johnson D."/>
            <person name="Knights A."/>
            <person name="Loulseged H."/>
            <person name="Mungall K."/>
            <person name="Oliver K."/>
            <person name="Price C."/>
            <person name="Quail M.A."/>
            <person name="Urushihara H."/>
            <person name="Hernandez J."/>
            <person name="Rabbinowitsch E."/>
            <person name="Steffen D."/>
            <person name="Sanders M."/>
            <person name="Ma J."/>
            <person name="Kohara Y."/>
            <person name="Sharp S."/>
            <person name="Simmonds M."/>
            <person name="Spiegler S."/>
            <person name="Tivey A."/>
            <person name="Sugano S."/>
            <person name="White B."/>
            <person name="Walker D."/>
            <person name="Woodward J."/>
            <person name="Winckler T."/>
            <person name="Tanaka Y."/>
            <person name="Shaulsky G."/>
            <person name="Schleicher M."/>
            <person name="Weinstock G."/>
            <person name="Rosenthal A."/>
            <person name="Cox E.C."/>
            <person name="Chisholm R.L."/>
            <person name="Gibbs R."/>
            <person name="Loomis W.F."/>
            <person name="Platzer M."/>
            <person name="Kay R.R."/>
            <person name="Williams J."/>
            <person name="Dear P.H."/>
            <person name="Noegel A.A."/>
            <person name="Barrell B."/>
            <person name="Kuspa A."/>
        </authorList>
    </citation>
    <scope>NUCLEOTIDE SEQUENCE [LARGE SCALE GENOMIC DNA]</scope>
    <source>
        <strain evidence="11 13">AX4</strain>
    </source>
</reference>
<dbReference type="GeneID" id="8619253"/>
<dbReference type="HOGENOM" id="CLU_032616_0_1_1"/>
<dbReference type="KEGG" id="ddi:DDB_G0274017"/>
<dbReference type="SUPFAM" id="SSF52540">
    <property type="entry name" value="P-loop containing nucleoside triphosphate hydrolases"/>
    <property type="match status" value="1"/>
</dbReference>
<dbReference type="InterPro" id="IPR018022">
    <property type="entry name" value="IPT"/>
</dbReference>
<evidence type="ECO:0000313" key="11">
    <source>
        <dbReference type="EMBL" id="EAL70442.1"/>
    </source>
</evidence>
<dbReference type="Gene3D" id="3.40.50.300">
    <property type="entry name" value="P-loop containing nucleotide triphosphate hydrolases"/>
    <property type="match status" value="1"/>
</dbReference>
<evidence type="ECO:0000256" key="2">
    <source>
        <dbReference type="ARBA" id="ARBA00005842"/>
    </source>
</evidence>